<dbReference type="Pfam" id="PF10441">
    <property type="entry name" value="Urb2"/>
    <property type="match status" value="1"/>
</dbReference>
<dbReference type="InterPro" id="IPR052609">
    <property type="entry name" value="Ribosome_Biogenesis_Reg"/>
</dbReference>
<dbReference type="Proteomes" id="UP000327013">
    <property type="component" value="Chromosome 2"/>
</dbReference>
<proteinExistence type="predicted"/>
<dbReference type="InterPro" id="IPR018849">
    <property type="entry name" value="Urb2/Npa2_C"/>
</dbReference>
<evidence type="ECO:0000313" key="3">
    <source>
        <dbReference type="EMBL" id="KAE8008686.1"/>
    </source>
</evidence>
<dbReference type="EMBL" id="CM017322">
    <property type="protein sequence ID" value="KAE8008686.1"/>
    <property type="molecule type" value="Genomic_DNA"/>
</dbReference>
<accession>A0A5N6QP68</accession>
<gene>
    <name evidence="3" type="ORF">FH972_005177</name>
</gene>
<feature type="compositionally biased region" description="Basic residues" evidence="1">
    <location>
        <begin position="13"/>
        <end position="26"/>
    </location>
</feature>
<protein>
    <recommendedName>
        <fullName evidence="2">Nucleolar 27S pre-rRNA processing Urb2/Npa2 C-terminal domain-containing protein</fullName>
    </recommendedName>
</protein>
<dbReference type="OrthoDB" id="160374at2759"/>
<dbReference type="PANTHER" id="PTHR15682">
    <property type="entry name" value="UNHEALTHY RIBOSOME BIOGENESIS PROTEIN 2 HOMOLOG"/>
    <property type="match status" value="1"/>
</dbReference>
<feature type="compositionally biased region" description="Basic and acidic residues" evidence="1">
    <location>
        <begin position="27"/>
        <end position="56"/>
    </location>
</feature>
<organism evidence="3 4">
    <name type="scientific">Carpinus fangiana</name>
    <dbReference type="NCBI Taxonomy" id="176857"/>
    <lineage>
        <taxon>Eukaryota</taxon>
        <taxon>Viridiplantae</taxon>
        <taxon>Streptophyta</taxon>
        <taxon>Embryophyta</taxon>
        <taxon>Tracheophyta</taxon>
        <taxon>Spermatophyta</taxon>
        <taxon>Magnoliopsida</taxon>
        <taxon>eudicotyledons</taxon>
        <taxon>Gunneridae</taxon>
        <taxon>Pentapetalae</taxon>
        <taxon>rosids</taxon>
        <taxon>fabids</taxon>
        <taxon>Fagales</taxon>
        <taxon>Betulaceae</taxon>
        <taxon>Carpinus</taxon>
    </lineage>
</organism>
<reference evidence="3 4" key="1">
    <citation type="submission" date="2019-06" db="EMBL/GenBank/DDBJ databases">
        <title>A chromosomal-level reference genome of Carpinus fangiana (Coryloideae, Betulaceae).</title>
        <authorList>
            <person name="Yang X."/>
            <person name="Wang Z."/>
            <person name="Zhang L."/>
            <person name="Hao G."/>
            <person name="Liu J."/>
            <person name="Yang Y."/>
        </authorList>
    </citation>
    <scope>NUCLEOTIDE SEQUENCE [LARGE SCALE GENOMIC DNA]</scope>
    <source>
        <strain evidence="3">Cfa_2016G</strain>
        <tissue evidence="3">Leaf</tissue>
    </source>
</reference>
<keyword evidence="4" id="KW-1185">Reference proteome</keyword>
<evidence type="ECO:0000313" key="4">
    <source>
        <dbReference type="Proteomes" id="UP000327013"/>
    </source>
</evidence>
<evidence type="ECO:0000256" key="1">
    <source>
        <dbReference type="SAM" id="MobiDB-lite"/>
    </source>
</evidence>
<feature type="domain" description="Nucleolar 27S pre-rRNA processing Urb2/Npa2 C-terminal" evidence="2">
    <location>
        <begin position="1882"/>
        <end position="2121"/>
    </location>
</feature>
<sequence>MKSATMADLEAKPKKRQTKNNKKRKLRSPEETERPPKTHRSENRREQTEVGHVQELEQRELNQELLGEVSPWRNLQLILSLQNKELELQKKVELASSFVKMRVSEEVNDADQDYQPVKLSRLIVFLNDWIQSLLISSEKKMRGDRQKPQAEVIEACLDFRCWEIFLFCLKESLRFQVSLNFSRNLLRTVSSIAKNAASLVNNTFLCSQESFFIGEDFKLYSTVLDCICLVFSSHGDLSNENLDLWISTVEAVLDLVRKVYAKNLDSSNMGAFTLQFSCLVLEPFATFLRVHPTRKTGFHDFIDKLLEPLMHLLGVLHLQIGGSNSHSTENLLKLVQEVLFNGLFHPIHIDGFLSLLSTEKYATYFDGKSKNTKTVIKSYHRHLFDKLERVLTEKKVSAMGSIGELFHMLVDRVKALKRTSVLSLGNKMTGETGASRHLEDNALDRTSKMSFESSSVLLHESYCSSSFNADTRKSLFDFFVQMMEPLLFKINAYLQVKLDVEPDLLEVHGTLKSINSLLASFMHEKVYVRTEDTSEGACLNFLKKVYDTLKSFSTNFFWLTKYDLDNNIHIGSLALSANEVLVAVGYLLEIEYEVIGNDLVSLWLMMFSYSAIGLSLVGMVDQSSLSSRIEALGCQLVNLYSQLRQVNTAIFDLCKAVRLVISGDDDREVNYTGFMAPLPSEAYARSVGMLLSSQEFKCVVHNAIRTIPEGQASGCVRQLTADISESLEWLKVNCSVAEEKEVGQLKVNSVQSFDLQAELLGRGLSELYALVLNSVTVTAGNSNLLGVSIKDQMTLLHPCMNCLVGIELDTVNKFLFSVTGRNFNIGVAGNKGDGLKFRFSTYWVFVFFFQLYMCCRSLYRQAISLMPPDVSKKMSVVMGDSFTAYSGKDWIERTDWDDKGYFSWILQPSASLLAVIQSVSNIYLQVGTEDCCPLIYVLHAMALQRLVDLNRQIKSLEYLLQNNDNLLHNNLVDGAALSLYRKKSRKWERHISLLKQEAAGLTDFMMGHLRLLAKDQQLIYSNDATCMDISVQALHETEEWDFSICTVNKKSLPAAIWWIVCQNIDIWCTHAAKKKLKLLLSLLIRTSLPSLTSSFVKVRKQHNNEPRQLKKVTINQMSSELLSDSSFYEQKFVRRYFASRFCHVLEKSVSLLSRDFSSGNVDLNLLPNWPEVLDALDKSSVNISINKHVTYDCLSDSNPITHSSDKLPTEICNEQKALPSISKEVTACQSLLNLLCWMPKGYLNSRSLLLCATYILNLERLVVGGLLECQGSLYSHSHHELFRLFVSCRKALKYIIMAACDKKTEASQSSYTPIFPEDSFFALWLCKSVSLVVEHQQGVSEDIASQVKDLTFSLMDHTSYVFLTLSKYQFSHSVHFLLDAEQPFSGNADQQSNLIESDPCLDSTNRIEAWKSASLVAKILKEQTQSFFISPKDALCTETVGLGVNVVKLKRFSSVVSCFSGFLWGLASAVDDTNAKYIDNKSKLLRWDCELVSDLNLCINVFEKFINLFLHTFLVDDERARSFYGPYLVDAEEFSQEGSRAQAVISCGRQQAAAMACSTSFDIDDDSGNASCKRSQLKDANFAASLLTEVDSFDFQCINKPLLQSLLKGNYPDVAFSLRRLLIGSSAILKLKLHINRISSLSSLVPFFVGISQVLLLGFVDMVEIPQPFSLVWLDGVLKYLEELGNHFPSTNPTLSRNVYAKLIDLHLRAIGKCLTLQGKRATLASHETESSTKTLHGHIGLSEASNSHGPYCLDEFKARLRMSFKMFIKKPSELHLLSAIQAIERALVGVRDGCTTIYDVTTGNAEGRKVSSVVAAGVDCFDLVLEHVSGRKRLNVVKRHIQGLIASLFNIILHLQSPLIFYMRSIHNKDDTYPDPGSVILMCVEELIRVSGKHALFQMDAWHVGQSLRIPAALFQDFCQLKLSEAPISSHSSLNVDNQVSDPLASMDFCVIDRYFSIDLFAACCRLLYTVLKHHKSECERCIALLEASVSVLLHCLEMVDTNSVVRKEYFSWELEEGVKCACFLRRIYEEIRQQKDVLGGHCSQFLSSYIWVYSGYGPCKTGIKREIDEALRPGIYALIDACSADDLQYLHTVFGEGPCRNTLATLRHDYKLNFQYQGKV</sequence>
<name>A0A5N6QP68_9ROSI</name>
<feature type="region of interest" description="Disordered" evidence="1">
    <location>
        <begin position="1"/>
        <end position="56"/>
    </location>
</feature>
<dbReference type="PANTHER" id="PTHR15682:SF2">
    <property type="entry name" value="UNHEALTHY RIBOSOME BIOGENESIS PROTEIN 2 HOMOLOG"/>
    <property type="match status" value="1"/>
</dbReference>
<evidence type="ECO:0000259" key="2">
    <source>
        <dbReference type="Pfam" id="PF10441"/>
    </source>
</evidence>
<dbReference type="GO" id="GO:0005730">
    <property type="term" value="C:nucleolus"/>
    <property type="evidence" value="ECO:0007669"/>
    <property type="project" value="TreeGrafter"/>
</dbReference>
<dbReference type="GO" id="GO:0042254">
    <property type="term" value="P:ribosome biogenesis"/>
    <property type="evidence" value="ECO:0007669"/>
    <property type="project" value="TreeGrafter"/>
</dbReference>